<dbReference type="Pfam" id="PF04364">
    <property type="entry name" value="DNA_pol3_chi"/>
    <property type="match status" value="1"/>
</dbReference>
<dbReference type="GO" id="GO:0003677">
    <property type="term" value="F:DNA binding"/>
    <property type="evidence" value="ECO:0007669"/>
    <property type="project" value="InterPro"/>
</dbReference>
<dbReference type="EC" id="2.7.7.7" evidence="1"/>
<dbReference type="GO" id="GO:0003887">
    <property type="term" value="F:DNA-directed DNA polymerase activity"/>
    <property type="evidence" value="ECO:0007669"/>
    <property type="project" value="UniProtKB-EC"/>
</dbReference>
<dbReference type="PANTHER" id="PTHR38767:SF1">
    <property type="entry name" value="DNA POLYMERASE III SUBUNIT CHI"/>
    <property type="match status" value="1"/>
</dbReference>
<sequence>MKHVSFYLLARNQQLFTITTQEELICKLVYKTWYNKKKRVLIACKNKKQAIRLDNILWKNVPYSFIPHNIANEGPKHGAPVELIWEDSYSSKKYDVVINLLTKCSDYILSFYEIIDFVPLEESSKMLARERYKQYHKQGFKLNTIQLSHS</sequence>
<keyword evidence="1" id="KW-0808">Transferase</keyword>
<dbReference type="SUPFAM" id="SSF102400">
    <property type="entry name" value="DNA polymerase III chi subunit"/>
    <property type="match status" value="1"/>
</dbReference>
<evidence type="ECO:0000313" key="2">
    <source>
        <dbReference type="Proteomes" id="UP000294343"/>
    </source>
</evidence>
<dbReference type="GO" id="GO:0032298">
    <property type="term" value="P:positive regulation of DNA-templated DNA replication initiation"/>
    <property type="evidence" value="ECO:0007669"/>
    <property type="project" value="TreeGrafter"/>
</dbReference>
<dbReference type="GO" id="GO:0006260">
    <property type="term" value="P:DNA replication"/>
    <property type="evidence" value="ECO:0007669"/>
    <property type="project" value="InterPro"/>
</dbReference>
<protein>
    <submittedName>
        <fullName evidence="1">DNA polymerase III subunit chi</fullName>
        <ecNumber evidence="1">2.7.7.7</ecNumber>
    </submittedName>
</protein>
<dbReference type="PANTHER" id="PTHR38767">
    <property type="entry name" value="DNA POLYMERASE III SUBUNIT CHI"/>
    <property type="match status" value="1"/>
</dbReference>
<gene>
    <name evidence="1" type="primary">holC</name>
    <name evidence="1" type="ORF">ERCIPSPA2889_594</name>
</gene>
<keyword evidence="1" id="KW-0548">Nucleotidyltransferase</keyword>
<proteinExistence type="predicted"/>
<organism evidence="1 2">
    <name type="scientific">Candidatus Erwinia haradaeae</name>
    <dbReference type="NCBI Taxonomy" id="1922217"/>
    <lineage>
        <taxon>Bacteria</taxon>
        <taxon>Pseudomonadati</taxon>
        <taxon>Pseudomonadota</taxon>
        <taxon>Gammaproteobacteria</taxon>
        <taxon>Enterobacterales</taxon>
        <taxon>Erwiniaceae</taxon>
        <taxon>Erwinia</taxon>
    </lineage>
</organism>
<evidence type="ECO:0000313" key="1">
    <source>
        <dbReference type="EMBL" id="VFP86479.1"/>
    </source>
</evidence>
<dbReference type="Gene3D" id="3.40.50.10110">
    <property type="entry name" value="DNA polymerase III subunit chi"/>
    <property type="match status" value="1"/>
</dbReference>
<dbReference type="EMBL" id="LR217730">
    <property type="protein sequence ID" value="VFP86479.1"/>
    <property type="molecule type" value="Genomic_DNA"/>
</dbReference>
<accession>A0A451DII0</accession>
<dbReference type="AlphaFoldDB" id="A0A451DII0"/>
<reference evidence="1 2" key="1">
    <citation type="submission" date="2019-02" db="EMBL/GenBank/DDBJ databases">
        <authorList>
            <person name="Manzano-Marin A."/>
            <person name="Manzano-Marin A."/>
        </authorList>
    </citation>
    <scope>NUCLEOTIDE SEQUENCE [LARGE SCALE GENOMIC DNA]</scope>
    <source>
        <strain evidence="1 2">ErCipseudotsugae</strain>
    </source>
</reference>
<dbReference type="InterPro" id="IPR007459">
    <property type="entry name" value="DNA_pol3_chi"/>
</dbReference>
<dbReference type="Proteomes" id="UP000294343">
    <property type="component" value="Chromosome"/>
</dbReference>
<dbReference type="InterPro" id="IPR036768">
    <property type="entry name" value="PolIII_chi_sf"/>
</dbReference>
<name>A0A451DII0_9GAMM</name>